<evidence type="ECO:0000259" key="14">
    <source>
        <dbReference type="PROSITE" id="PS50046"/>
    </source>
</evidence>
<dbReference type="Pfam" id="PF08446">
    <property type="entry name" value="PAS_2"/>
    <property type="match status" value="1"/>
</dbReference>
<evidence type="ECO:0000256" key="4">
    <source>
        <dbReference type="ARBA" id="ARBA00022543"/>
    </source>
</evidence>
<dbReference type="InterPro" id="IPR043150">
    <property type="entry name" value="Phytochrome_PHY_sf"/>
</dbReference>
<feature type="domain" description="Histidine kinase" evidence="15">
    <location>
        <begin position="512"/>
        <end position="725"/>
    </location>
</feature>
<dbReference type="Proteomes" id="UP000625283">
    <property type="component" value="Unassembled WGS sequence"/>
</dbReference>
<keyword evidence="10" id="KW-0157">Chromophore</keyword>
<dbReference type="Pfam" id="PF00512">
    <property type="entry name" value="HisKA"/>
    <property type="match status" value="1"/>
</dbReference>
<dbReference type="InterPro" id="IPR005467">
    <property type="entry name" value="His_kinase_dom"/>
</dbReference>
<dbReference type="Gene3D" id="3.30.450.20">
    <property type="entry name" value="PAS domain"/>
    <property type="match status" value="1"/>
</dbReference>
<dbReference type="InterPro" id="IPR036097">
    <property type="entry name" value="HisK_dim/P_sf"/>
</dbReference>
<evidence type="ECO:0000256" key="11">
    <source>
        <dbReference type="ARBA" id="ARBA00023012"/>
    </source>
</evidence>
<dbReference type="SMART" id="SM00387">
    <property type="entry name" value="HATPase_c"/>
    <property type="match status" value="1"/>
</dbReference>
<dbReference type="InterPro" id="IPR013515">
    <property type="entry name" value="Phytochrome_cen-reg"/>
</dbReference>
<comment type="caution">
    <text evidence="16">The sequence shown here is derived from an EMBL/GenBank/DDBJ whole genome shotgun (WGS) entry which is preliminary data.</text>
</comment>
<dbReference type="EC" id="2.7.13.3" evidence="3"/>
<dbReference type="CDD" id="cd00082">
    <property type="entry name" value="HisKA"/>
    <property type="match status" value="1"/>
</dbReference>
<evidence type="ECO:0000256" key="1">
    <source>
        <dbReference type="ARBA" id="ARBA00000085"/>
    </source>
</evidence>
<comment type="similarity">
    <text evidence="2">In the N-terminal section; belongs to the phytochrome family.</text>
</comment>
<evidence type="ECO:0000256" key="2">
    <source>
        <dbReference type="ARBA" id="ARBA00006402"/>
    </source>
</evidence>
<dbReference type="InterPro" id="IPR003594">
    <property type="entry name" value="HATPase_dom"/>
</dbReference>
<dbReference type="PANTHER" id="PTHR42878:SF7">
    <property type="entry name" value="SENSOR HISTIDINE KINASE GLRK"/>
    <property type="match status" value="1"/>
</dbReference>
<keyword evidence="9" id="KW-0067">ATP-binding</keyword>
<dbReference type="PROSITE" id="PS50109">
    <property type="entry name" value="HIS_KIN"/>
    <property type="match status" value="1"/>
</dbReference>
<dbReference type="SMART" id="SM00388">
    <property type="entry name" value="HisKA"/>
    <property type="match status" value="1"/>
</dbReference>
<dbReference type="InterPro" id="IPR013654">
    <property type="entry name" value="PAS_2"/>
</dbReference>
<comment type="catalytic activity">
    <reaction evidence="1">
        <text>ATP + protein L-histidine = ADP + protein N-phospho-L-histidine.</text>
        <dbReference type="EC" id="2.7.13.3"/>
    </reaction>
</comment>
<dbReference type="Gene3D" id="1.10.287.130">
    <property type="match status" value="1"/>
</dbReference>
<dbReference type="InterPro" id="IPR003018">
    <property type="entry name" value="GAF"/>
</dbReference>
<keyword evidence="17" id="KW-1185">Reference proteome</keyword>
<dbReference type="InterPro" id="IPR036890">
    <property type="entry name" value="HATPase_C_sf"/>
</dbReference>
<dbReference type="PRINTS" id="PR01033">
    <property type="entry name" value="PHYTOCHROME"/>
</dbReference>
<feature type="region of interest" description="Disordered" evidence="13">
    <location>
        <begin position="728"/>
        <end position="748"/>
    </location>
</feature>
<evidence type="ECO:0000259" key="15">
    <source>
        <dbReference type="PROSITE" id="PS50109"/>
    </source>
</evidence>
<dbReference type="SUPFAM" id="SSF55785">
    <property type="entry name" value="PYP-like sensor domain (PAS domain)"/>
    <property type="match status" value="1"/>
</dbReference>
<feature type="domain" description="Phytochrome chromophore attachment site" evidence="14">
    <location>
        <begin position="135"/>
        <end position="289"/>
    </location>
</feature>
<accession>A0ABS1R2N7</accession>
<gene>
    <name evidence="16" type="ORF">JKG61_09415</name>
</gene>
<proteinExistence type="inferred from homology"/>
<evidence type="ECO:0000256" key="5">
    <source>
        <dbReference type="ARBA" id="ARBA00022606"/>
    </source>
</evidence>
<dbReference type="InterPro" id="IPR035965">
    <property type="entry name" value="PAS-like_dom_sf"/>
</dbReference>
<dbReference type="PANTHER" id="PTHR42878">
    <property type="entry name" value="TWO-COMPONENT HISTIDINE KINASE"/>
    <property type="match status" value="1"/>
</dbReference>
<dbReference type="InterPro" id="IPR029016">
    <property type="entry name" value="GAF-like_dom_sf"/>
</dbReference>
<keyword evidence="12" id="KW-0675">Receptor</keyword>
<sequence length="748" mass="85407">MNKISMRCEDEQIHLCGRIQQFGFLLVFDPDLSCTAASENVAKWLDLSAQDLLGTPIAVCLNKLSLAPINFQQLFSSFEKDPLFREVSEVTIQGTPFYLSIHQRGELLYLEFEQCNPSKPSSTKLYSHARSLDAAGENLWFALCESIYHVIGFDRVMIYKFMDDGSGQVIAEKTADDMNSLLGYRYPESDIPAQARQLYSQFIARHTVDVNAPTYPILGRDTGTLDLGRCSIRALSPIHLQYLRNAEVEASASFSILVDGHLWGLVTCQHRKPRMIDLGQRHLSVFLVQYTVNRFLAYQRNLDLQYNKRIKTLELDLKEKLLVNPDIRTVLCDHADPMCEMAGADGLIIYHPEGTYRYGSCPDREHFEKIQQIISQRGKKELAAYQQIQVDNQDGPLFPGVAKVDILNIPRLTLYWFRKAIEAEETWAGNPEKHYRYDTSTGLNYPSPRTSFEAWKQTAQGQSPSWKKRELLFMRRMRYTVQDAVMKRMSEIQVLNEKLVELNSTLDTYSHTLSHDLKNPLSAIKLAAQIIQQRNNLPDEFLKKISGNVLDAVQLMSDMMQRISEFSKSKSFDFTPRLVDPEVLIHKIITDGKKAYPNTAMDIKIGRLHPFLGETNLVYQLFSNVLTNAIKYSSRKQHPQVHIESHKGEGHITYRIIDNGIGIPADELDTVFEIFKRTSNALEFEGAGIGLSVAKRIADRLQAQLQIESHLGKGSLFILKFKDLPKESEEGTARENQTRNKQYHKNTL</sequence>
<evidence type="ECO:0000256" key="3">
    <source>
        <dbReference type="ARBA" id="ARBA00012438"/>
    </source>
</evidence>
<keyword evidence="6" id="KW-0808">Transferase</keyword>
<dbReference type="SUPFAM" id="SSF55781">
    <property type="entry name" value="GAF domain-like"/>
    <property type="match status" value="2"/>
</dbReference>
<evidence type="ECO:0000256" key="10">
    <source>
        <dbReference type="ARBA" id="ARBA00022991"/>
    </source>
</evidence>
<dbReference type="Gene3D" id="3.30.565.10">
    <property type="entry name" value="Histidine kinase-like ATPase, C-terminal domain"/>
    <property type="match status" value="1"/>
</dbReference>
<evidence type="ECO:0000256" key="12">
    <source>
        <dbReference type="ARBA" id="ARBA00023170"/>
    </source>
</evidence>
<keyword evidence="8" id="KW-0418">Kinase</keyword>
<protein>
    <recommendedName>
        <fullName evidence="3">histidine kinase</fullName>
        <ecNumber evidence="3">2.7.13.3</ecNumber>
    </recommendedName>
</protein>
<dbReference type="SUPFAM" id="SSF55874">
    <property type="entry name" value="ATPase domain of HSP90 chaperone/DNA topoisomerase II/histidine kinase"/>
    <property type="match status" value="1"/>
</dbReference>
<name>A0ABS1R2N7_9SPHI</name>
<dbReference type="InterPro" id="IPR016132">
    <property type="entry name" value="Phyto_chromo_attachment"/>
</dbReference>
<keyword evidence="5" id="KW-0716">Sensory transduction</keyword>
<dbReference type="Gene3D" id="3.30.450.270">
    <property type="match status" value="1"/>
</dbReference>
<dbReference type="CDD" id="cd00075">
    <property type="entry name" value="HATPase"/>
    <property type="match status" value="1"/>
</dbReference>
<dbReference type="InterPro" id="IPR003661">
    <property type="entry name" value="HisK_dim/P_dom"/>
</dbReference>
<keyword evidence="11" id="KW-0902">Two-component regulatory system</keyword>
<evidence type="ECO:0000256" key="7">
    <source>
        <dbReference type="ARBA" id="ARBA00022741"/>
    </source>
</evidence>
<evidence type="ECO:0000256" key="6">
    <source>
        <dbReference type="ARBA" id="ARBA00022679"/>
    </source>
</evidence>
<dbReference type="RefSeq" id="WP_202102715.1">
    <property type="nucleotide sequence ID" value="NZ_JAERTY010000004.1"/>
</dbReference>
<keyword evidence="4" id="KW-0600">Photoreceptor protein</keyword>
<organism evidence="16 17">
    <name type="scientific">Sphingobacterium faecale</name>
    <dbReference type="NCBI Taxonomy" id="2803775"/>
    <lineage>
        <taxon>Bacteria</taxon>
        <taxon>Pseudomonadati</taxon>
        <taxon>Bacteroidota</taxon>
        <taxon>Sphingobacteriia</taxon>
        <taxon>Sphingobacteriales</taxon>
        <taxon>Sphingobacteriaceae</taxon>
        <taxon>Sphingobacterium</taxon>
    </lineage>
</organism>
<dbReference type="InterPro" id="IPR001294">
    <property type="entry name" value="Phytochrome"/>
</dbReference>
<evidence type="ECO:0000256" key="9">
    <source>
        <dbReference type="ARBA" id="ARBA00022840"/>
    </source>
</evidence>
<dbReference type="InterPro" id="IPR050351">
    <property type="entry name" value="BphY/WalK/GraS-like"/>
</dbReference>
<dbReference type="EMBL" id="JAERTY010000004">
    <property type="protein sequence ID" value="MBL1408966.1"/>
    <property type="molecule type" value="Genomic_DNA"/>
</dbReference>
<reference evidence="16 17" key="1">
    <citation type="submission" date="2021-01" db="EMBL/GenBank/DDBJ databases">
        <title>C459-1 draft genome sequence.</title>
        <authorList>
            <person name="Zhang X.-F."/>
        </authorList>
    </citation>
    <scope>NUCLEOTIDE SEQUENCE [LARGE SCALE GENOMIC DNA]</scope>
    <source>
        <strain evidence="17">C459-1</strain>
    </source>
</reference>
<evidence type="ECO:0000313" key="17">
    <source>
        <dbReference type="Proteomes" id="UP000625283"/>
    </source>
</evidence>
<dbReference type="PROSITE" id="PS50046">
    <property type="entry name" value="PHYTOCHROME_2"/>
    <property type="match status" value="1"/>
</dbReference>
<feature type="compositionally biased region" description="Basic and acidic residues" evidence="13">
    <location>
        <begin position="728"/>
        <end position="738"/>
    </location>
</feature>
<dbReference type="Pfam" id="PF01590">
    <property type="entry name" value="GAF"/>
    <property type="match status" value="1"/>
</dbReference>
<evidence type="ECO:0000313" key="16">
    <source>
        <dbReference type="EMBL" id="MBL1408966.1"/>
    </source>
</evidence>
<keyword evidence="7" id="KW-0547">Nucleotide-binding</keyword>
<evidence type="ECO:0000256" key="13">
    <source>
        <dbReference type="SAM" id="MobiDB-lite"/>
    </source>
</evidence>
<evidence type="ECO:0000256" key="8">
    <source>
        <dbReference type="ARBA" id="ARBA00022777"/>
    </source>
</evidence>
<dbReference type="SUPFAM" id="SSF47384">
    <property type="entry name" value="Homodimeric domain of signal transducing histidine kinase"/>
    <property type="match status" value="1"/>
</dbReference>
<dbReference type="Gene3D" id="3.30.450.40">
    <property type="match status" value="1"/>
</dbReference>
<dbReference type="Pfam" id="PF00360">
    <property type="entry name" value="PHY"/>
    <property type="match status" value="1"/>
</dbReference>
<dbReference type="Pfam" id="PF02518">
    <property type="entry name" value="HATPase_c"/>
    <property type="match status" value="1"/>
</dbReference>